<dbReference type="PANTHER" id="PTHR36509:SF2">
    <property type="entry name" value="BLL3101 PROTEIN"/>
    <property type="match status" value="1"/>
</dbReference>
<gene>
    <name evidence="3" type="ORF">DPV79_07435</name>
</gene>
<evidence type="ECO:0000259" key="1">
    <source>
        <dbReference type="Pfam" id="PF06742"/>
    </source>
</evidence>
<accession>A0A365R1N4</accession>
<dbReference type="InterPro" id="IPR037050">
    <property type="entry name" value="DUF1254_sf"/>
</dbReference>
<dbReference type="Gene3D" id="2.60.40.1610">
    <property type="entry name" value="Domain of unknown function DUF1254"/>
    <property type="match status" value="1"/>
</dbReference>
<dbReference type="InterPro" id="IPR010621">
    <property type="entry name" value="DUF1214"/>
</dbReference>
<sequence length="505" mass="53158">MDRSCRIASRIRFSRRAIRATLIDGTMNGCGPFDHSTLPHHSMSFLHHARLVAFAASVGLLAGCNGESVDSSGVSPVATENAANSATLFTIALYQFYATRQSYIAQGLAPNTFLHNRQLSDASSTSVTKPNHDTLYSIAMLQLDAGPIQIDTPASGTRYFSLALMDAYTNNFAIRGTSADNGVAKVFWVVGPNWQGTAPAGVTVLRSSTNAVWALARTYVSDANDYPAAWAVQNQLVVSRPAGTGVAAWDSVDTQKPPGYANWPSYFQYVNRLLKKSPPTPQDTAEATNALDIIGIGPAQTFNASSADVASIDAGAARALASLTGGGTQQAAAQASTGSNGWTGGPANVGNYGTQYTLRARVALNGLGALPGSEAIYYTSTGAANTSGANYDGNGVYQMTFPAGQLPPARAFWSLTLYAGTNQAQAFFYPNPDGIYALSYPASNFQFASDGSLVLTISHVRPAGVPASNWLPAPAGAFNLTLRTYLPDAPLLNATYKLPPVIRVQ</sequence>
<dbReference type="Gene3D" id="2.60.120.600">
    <property type="entry name" value="Domain of unknown function DUF1214, C-terminal domain"/>
    <property type="match status" value="1"/>
</dbReference>
<evidence type="ECO:0000313" key="3">
    <source>
        <dbReference type="EMBL" id="RBB41440.1"/>
    </source>
</evidence>
<dbReference type="InterPro" id="IPR010679">
    <property type="entry name" value="DUF1254"/>
</dbReference>
<comment type="caution">
    <text evidence="3">The sequence shown here is derived from an EMBL/GenBank/DDBJ whole genome shotgun (WGS) entry which is preliminary data.</text>
</comment>
<dbReference type="Pfam" id="PF06742">
    <property type="entry name" value="DUF1214"/>
    <property type="match status" value="1"/>
</dbReference>
<reference evidence="3 4" key="1">
    <citation type="submission" date="2018-06" db="EMBL/GenBank/DDBJ databases">
        <title>Draft genome sequence of Burkholderia reimsis strain BE51 isolated from a French agricultural soil.</title>
        <authorList>
            <person name="Esmaeel Q."/>
        </authorList>
    </citation>
    <scope>NUCLEOTIDE SEQUENCE [LARGE SCALE GENOMIC DNA]</scope>
    <source>
        <strain evidence="3 4">BE51</strain>
    </source>
</reference>
<evidence type="ECO:0000259" key="2">
    <source>
        <dbReference type="Pfam" id="PF06863"/>
    </source>
</evidence>
<dbReference type="InterPro" id="IPR037049">
    <property type="entry name" value="DUF1214_C_sf"/>
</dbReference>
<dbReference type="SUPFAM" id="SSF160935">
    <property type="entry name" value="VPA0735-like"/>
    <property type="match status" value="1"/>
</dbReference>
<evidence type="ECO:0000313" key="4">
    <source>
        <dbReference type="Proteomes" id="UP000252458"/>
    </source>
</evidence>
<keyword evidence="4" id="KW-1185">Reference proteome</keyword>
<dbReference type="EMBL" id="QMFZ01000004">
    <property type="protein sequence ID" value="RBB41440.1"/>
    <property type="molecule type" value="Genomic_DNA"/>
</dbReference>
<organism evidence="3 4">
    <name type="scientific">Burkholderia reimsis</name>
    <dbReference type="NCBI Taxonomy" id="2234132"/>
    <lineage>
        <taxon>Bacteria</taxon>
        <taxon>Pseudomonadati</taxon>
        <taxon>Pseudomonadota</taxon>
        <taxon>Betaproteobacteria</taxon>
        <taxon>Burkholderiales</taxon>
        <taxon>Burkholderiaceae</taxon>
        <taxon>Burkholderia</taxon>
    </lineage>
</organism>
<proteinExistence type="predicted"/>
<dbReference type="PANTHER" id="PTHR36509">
    <property type="entry name" value="BLL3101 PROTEIN"/>
    <property type="match status" value="1"/>
</dbReference>
<dbReference type="Proteomes" id="UP000252458">
    <property type="component" value="Unassembled WGS sequence"/>
</dbReference>
<protein>
    <submittedName>
        <fullName evidence="3">DUF1254 domain-containing protein</fullName>
    </submittedName>
</protein>
<feature type="domain" description="DUF1214" evidence="1">
    <location>
        <begin position="375"/>
        <end position="488"/>
    </location>
</feature>
<name>A0A365R1N4_9BURK</name>
<dbReference type="Pfam" id="PF06863">
    <property type="entry name" value="DUF1254"/>
    <property type="match status" value="1"/>
</dbReference>
<feature type="domain" description="DUF1254" evidence="2">
    <location>
        <begin position="110"/>
        <end position="238"/>
    </location>
</feature>
<dbReference type="AlphaFoldDB" id="A0A365R1N4"/>